<keyword evidence="2" id="KW-1185">Reference proteome</keyword>
<evidence type="ECO:0000313" key="1">
    <source>
        <dbReference type="EMBL" id="MDF6100205.1"/>
    </source>
</evidence>
<dbReference type="EMBL" id="JAKJLQ010000002">
    <property type="protein sequence ID" value="MDF6100205.1"/>
    <property type="molecule type" value="Genomic_DNA"/>
</dbReference>
<reference evidence="1" key="1">
    <citation type="journal article" date="2022" name="Data Brief">
        <title>Draft genome sequence data of Gordonia hongkongensis strain EUFUS-Z928 isolated from the octocoral Eunicea fusca.</title>
        <authorList>
            <person name="Sanchez-Suarez J."/>
            <person name="Diaz L."/>
            <person name="Melo-Bolivar J."/>
            <person name="Villamil L."/>
        </authorList>
    </citation>
    <scope>NUCLEOTIDE SEQUENCE</scope>
    <source>
        <strain evidence="1">EUFUS-Z928</strain>
    </source>
</reference>
<protein>
    <submittedName>
        <fullName evidence="1">Uncharacterized protein</fullName>
    </submittedName>
</protein>
<reference evidence="1" key="2">
    <citation type="submission" date="2022-01" db="EMBL/GenBank/DDBJ databases">
        <authorList>
            <person name="Sanchez-Suarez J."/>
            <person name="Villamil L."/>
            <person name="Diaz L.E."/>
        </authorList>
    </citation>
    <scope>NUCLEOTIDE SEQUENCE</scope>
    <source>
        <strain evidence="1">EUFUS-Z928</strain>
    </source>
</reference>
<name>A0ABT6BQB9_9ACTN</name>
<dbReference type="RefSeq" id="WP_139114196.1">
    <property type="nucleotide sequence ID" value="NZ_CBDRMI010000003.1"/>
</dbReference>
<organism evidence="1 2">
    <name type="scientific">Gordonia hongkongensis</name>
    <dbReference type="NCBI Taxonomy" id="1701090"/>
    <lineage>
        <taxon>Bacteria</taxon>
        <taxon>Bacillati</taxon>
        <taxon>Actinomycetota</taxon>
        <taxon>Actinomycetes</taxon>
        <taxon>Mycobacteriales</taxon>
        <taxon>Gordoniaceae</taxon>
        <taxon>Gordonia</taxon>
    </lineage>
</organism>
<dbReference type="Proteomes" id="UP001152308">
    <property type="component" value="Unassembled WGS sequence"/>
</dbReference>
<gene>
    <name evidence="1" type="ORF">L2299_03970</name>
</gene>
<accession>A0ABT6BQB9</accession>
<evidence type="ECO:0000313" key="2">
    <source>
        <dbReference type="Proteomes" id="UP001152308"/>
    </source>
</evidence>
<proteinExistence type="predicted"/>
<sequence length="231" mass="26011">MDPVAGAALAGQAAQAYLRRSRVTVSVDEDYDTFGDMRVKRFFFPVGTPDELTELRDLGSRTSYSKPFDWINENRGIELGHTVFEFEVQAQNATVALTGGKPVLRPGFGSVDGIAILPPPAGGPLEGNYLLVSLDDETLVCHRGDDPSAPRVPFRFEIPQGSTEVFRVHAYTTSRPTMWFLRLRFIVNGKTVRYDLRRDNGEDFVTLPFDYSGIRDSYTWEQGRWELVPNR</sequence>
<comment type="caution">
    <text evidence="1">The sequence shown here is derived from an EMBL/GenBank/DDBJ whole genome shotgun (WGS) entry which is preliminary data.</text>
</comment>